<dbReference type="Proteomes" id="UP000299102">
    <property type="component" value="Unassembled WGS sequence"/>
</dbReference>
<dbReference type="InterPro" id="IPR009030">
    <property type="entry name" value="Growth_fac_rcpt_cys_sf"/>
</dbReference>
<sequence length="462" mass="49801">MLSTLLDFSLGQTFGLHIIHTNDKTVICRAYTRRCNGVPDCPGGVDETDCDENRCRKGYFRCSQQIWCVPEAQVCDGKRDCDDGSDETGHACRTSRRRDGPCCLSRLSLVAENATRFETGPAQPAAVGGGPCQGFVCASGRCVDWHDVCDGAEHCELGEDEGGQCGESQPSPVPARIAAVKTGIRIQSWFRIGIESGAESESAAHGGSGRCTPCAMPACEHECRQTPTGPVCVCARGYRSEAHGRAPCRDVDECAEGEPCAHVCHNTPGSFMCSCHSGHALRADRRSCKVTSGRMSFVFARGSAVHALSADGSGASILFSDDKSASFTGLSYNVREKTLYVTSELNGTLYEVSTSRANVVITNVGRPAKVAVDWVSGNVYFVDNTPGERHMRVCHPRRRRCAKLQRLPGDVEVRTSSNTNTTLQSAISSALKKYQICIVECFRISYGKDVKKALIGSNPGLF</sequence>
<keyword evidence="8 13" id="KW-0675">Receptor</keyword>
<keyword evidence="3" id="KW-0812">Transmembrane</keyword>
<evidence type="ECO:0000256" key="1">
    <source>
        <dbReference type="ARBA" id="ARBA00004167"/>
    </source>
</evidence>
<evidence type="ECO:0000256" key="10">
    <source>
        <dbReference type="PROSITE-ProRule" id="PRU00076"/>
    </source>
</evidence>
<feature type="disulfide bond" evidence="11">
    <location>
        <begin position="137"/>
        <end position="155"/>
    </location>
</feature>
<feature type="domain" description="EGF-like" evidence="12">
    <location>
        <begin position="250"/>
        <end position="289"/>
    </location>
</feature>
<feature type="disulfide bond" evidence="10">
    <location>
        <begin position="254"/>
        <end position="264"/>
    </location>
</feature>
<dbReference type="PRINTS" id="PR00261">
    <property type="entry name" value="LDLRECEPTOR"/>
</dbReference>
<dbReference type="SMART" id="SM00181">
    <property type="entry name" value="EGF"/>
    <property type="match status" value="2"/>
</dbReference>
<keyword evidence="2 10" id="KW-0245">EGF-like domain</keyword>
<comment type="caution">
    <text evidence="10">Lacks conserved residue(s) required for the propagation of feature annotation.</text>
</comment>
<dbReference type="InterPro" id="IPR049883">
    <property type="entry name" value="NOTCH1_EGF-like"/>
</dbReference>
<dbReference type="InterPro" id="IPR036055">
    <property type="entry name" value="LDL_receptor-like_sf"/>
</dbReference>
<dbReference type="SMART" id="SM00179">
    <property type="entry name" value="EGF_CA"/>
    <property type="match status" value="1"/>
</dbReference>
<dbReference type="SUPFAM" id="SSF57424">
    <property type="entry name" value="LDL receptor-like module"/>
    <property type="match status" value="3"/>
</dbReference>
<gene>
    <name evidence="13" type="primary">yl</name>
    <name evidence="13" type="ORF">EVAR_84269_1</name>
</gene>
<dbReference type="InterPro" id="IPR000742">
    <property type="entry name" value="EGF"/>
</dbReference>
<dbReference type="GO" id="GO:0005886">
    <property type="term" value="C:plasma membrane"/>
    <property type="evidence" value="ECO:0007669"/>
    <property type="project" value="TreeGrafter"/>
</dbReference>
<dbReference type="Gene3D" id="2.120.10.30">
    <property type="entry name" value="TolB, C-terminal domain"/>
    <property type="match status" value="1"/>
</dbReference>
<dbReference type="AlphaFoldDB" id="A0A4C1WUJ3"/>
<evidence type="ECO:0000313" key="13">
    <source>
        <dbReference type="EMBL" id="GBP53785.1"/>
    </source>
</evidence>
<dbReference type="InterPro" id="IPR001881">
    <property type="entry name" value="EGF-like_Ca-bd_dom"/>
</dbReference>
<name>A0A4C1WUJ3_EUMVA</name>
<dbReference type="SMART" id="SM00192">
    <property type="entry name" value="LDLa"/>
    <property type="match status" value="3"/>
</dbReference>
<dbReference type="PROSITE" id="PS01187">
    <property type="entry name" value="EGF_CA"/>
    <property type="match status" value="1"/>
</dbReference>
<dbReference type="InterPro" id="IPR018097">
    <property type="entry name" value="EGF_Ca-bd_CS"/>
</dbReference>
<dbReference type="Pfam" id="PF07645">
    <property type="entry name" value="EGF_CA"/>
    <property type="match status" value="1"/>
</dbReference>
<evidence type="ECO:0000256" key="4">
    <source>
        <dbReference type="ARBA" id="ARBA00022737"/>
    </source>
</evidence>
<dbReference type="InterPro" id="IPR023415">
    <property type="entry name" value="LDLR_class-A_CS"/>
</dbReference>
<dbReference type="PROSITE" id="PS00010">
    <property type="entry name" value="ASX_HYDROXYL"/>
    <property type="match status" value="1"/>
</dbReference>
<evidence type="ECO:0000313" key="14">
    <source>
        <dbReference type="Proteomes" id="UP000299102"/>
    </source>
</evidence>
<dbReference type="CDD" id="cd00054">
    <property type="entry name" value="EGF_CA"/>
    <property type="match status" value="1"/>
</dbReference>
<evidence type="ECO:0000256" key="3">
    <source>
        <dbReference type="ARBA" id="ARBA00022692"/>
    </source>
</evidence>
<keyword evidence="6" id="KW-0472">Membrane</keyword>
<dbReference type="InterPro" id="IPR002172">
    <property type="entry name" value="LDrepeatLR_classA_rpt"/>
</dbReference>
<evidence type="ECO:0000256" key="5">
    <source>
        <dbReference type="ARBA" id="ARBA00022989"/>
    </source>
</evidence>
<keyword evidence="7 10" id="KW-1015">Disulfide bond</keyword>
<evidence type="ECO:0000259" key="12">
    <source>
        <dbReference type="PROSITE" id="PS50026"/>
    </source>
</evidence>
<dbReference type="GO" id="GO:0005041">
    <property type="term" value="F:low-density lipoprotein particle receptor activity"/>
    <property type="evidence" value="ECO:0007669"/>
    <property type="project" value="TreeGrafter"/>
</dbReference>
<organism evidence="13 14">
    <name type="scientific">Eumeta variegata</name>
    <name type="common">Bagworm moth</name>
    <name type="synonym">Eumeta japonica</name>
    <dbReference type="NCBI Taxonomy" id="151549"/>
    <lineage>
        <taxon>Eukaryota</taxon>
        <taxon>Metazoa</taxon>
        <taxon>Ecdysozoa</taxon>
        <taxon>Arthropoda</taxon>
        <taxon>Hexapoda</taxon>
        <taxon>Insecta</taxon>
        <taxon>Pterygota</taxon>
        <taxon>Neoptera</taxon>
        <taxon>Endopterygota</taxon>
        <taxon>Lepidoptera</taxon>
        <taxon>Glossata</taxon>
        <taxon>Ditrysia</taxon>
        <taxon>Tineoidea</taxon>
        <taxon>Psychidae</taxon>
        <taxon>Oiketicinae</taxon>
        <taxon>Eumeta</taxon>
    </lineage>
</organism>
<dbReference type="Gene3D" id="4.10.400.10">
    <property type="entry name" value="Low-density Lipoprotein Receptor"/>
    <property type="match status" value="3"/>
</dbReference>
<evidence type="ECO:0000256" key="9">
    <source>
        <dbReference type="ARBA" id="ARBA00023180"/>
    </source>
</evidence>
<dbReference type="PANTHER" id="PTHR22722:SF5">
    <property type="entry name" value="LOW-DENSITY LIPOPROTEIN RECEPTOR-RELATED PROTEIN 1B"/>
    <property type="match status" value="1"/>
</dbReference>
<dbReference type="STRING" id="151549.A0A4C1WUJ3"/>
<dbReference type="PROSITE" id="PS01209">
    <property type="entry name" value="LDLRA_1"/>
    <property type="match status" value="2"/>
</dbReference>
<evidence type="ECO:0000256" key="6">
    <source>
        <dbReference type="ARBA" id="ARBA00023136"/>
    </source>
</evidence>
<dbReference type="PROSITE" id="PS50026">
    <property type="entry name" value="EGF_3"/>
    <property type="match status" value="1"/>
</dbReference>
<dbReference type="OrthoDB" id="8831087at2759"/>
<dbReference type="SUPFAM" id="SSF57184">
    <property type="entry name" value="Growth factor receptor domain"/>
    <property type="match status" value="1"/>
</dbReference>
<proteinExistence type="predicted"/>
<dbReference type="InterPro" id="IPR051221">
    <property type="entry name" value="LDLR-related"/>
</dbReference>
<keyword evidence="14" id="KW-1185">Reference proteome</keyword>
<dbReference type="PROSITE" id="PS50068">
    <property type="entry name" value="LDLRA_2"/>
    <property type="match status" value="2"/>
</dbReference>
<dbReference type="InterPro" id="IPR000152">
    <property type="entry name" value="EGF-type_Asp/Asn_hydroxyl_site"/>
</dbReference>
<protein>
    <submittedName>
        <fullName evidence="13">Vitellogenin receptor</fullName>
    </submittedName>
</protein>
<dbReference type="InterPro" id="IPR011042">
    <property type="entry name" value="6-blade_b-propeller_TolB-like"/>
</dbReference>
<reference evidence="13 14" key="1">
    <citation type="journal article" date="2019" name="Commun. Biol.">
        <title>The bagworm genome reveals a unique fibroin gene that provides high tensile strength.</title>
        <authorList>
            <person name="Kono N."/>
            <person name="Nakamura H."/>
            <person name="Ohtoshi R."/>
            <person name="Tomita M."/>
            <person name="Numata K."/>
            <person name="Arakawa K."/>
        </authorList>
    </citation>
    <scope>NUCLEOTIDE SEQUENCE [LARGE SCALE GENOMIC DNA]</scope>
</reference>
<evidence type="ECO:0000256" key="2">
    <source>
        <dbReference type="ARBA" id="ARBA00022536"/>
    </source>
</evidence>
<dbReference type="GO" id="GO:0043235">
    <property type="term" value="C:receptor complex"/>
    <property type="evidence" value="ECO:0007669"/>
    <property type="project" value="TreeGrafter"/>
</dbReference>
<dbReference type="EMBL" id="BGZK01000633">
    <property type="protein sequence ID" value="GBP53785.1"/>
    <property type="molecule type" value="Genomic_DNA"/>
</dbReference>
<keyword evidence="4" id="KW-0677">Repeat</keyword>
<comment type="caution">
    <text evidence="13">The sequence shown here is derived from an EMBL/GenBank/DDBJ whole genome shotgun (WGS) entry which is preliminary data.</text>
</comment>
<comment type="subcellular location">
    <subcellularLocation>
        <location evidence="1">Membrane</location>
        <topology evidence="1">Single-pass membrane protein</topology>
    </subcellularLocation>
</comment>
<dbReference type="PANTHER" id="PTHR22722">
    <property type="entry name" value="LOW-DENSITY LIPOPROTEIN RECEPTOR-RELATED PROTEIN 2-RELATED"/>
    <property type="match status" value="1"/>
</dbReference>
<evidence type="ECO:0000256" key="11">
    <source>
        <dbReference type="PROSITE-ProRule" id="PRU00124"/>
    </source>
</evidence>
<keyword evidence="5" id="KW-1133">Transmembrane helix</keyword>
<dbReference type="SUPFAM" id="SSF63825">
    <property type="entry name" value="YWTD domain"/>
    <property type="match status" value="1"/>
</dbReference>
<dbReference type="GO" id="GO:0005509">
    <property type="term" value="F:calcium ion binding"/>
    <property type="evidence" value="ECO:0007669"/>
    <property type="project" value="InterPro"/>
</dbReference>
<accession>A0A4C1WUJ3</accession>
<evidence type="ECO:0000256" key="8">
    <source>
        <dbReference type="ARBA" id="ARBA00023170"/>
    </source>
</evidence>
<evidence type="ECO:0000256" key="7">
    <source>
        <dbReference type="ARBA" id="ARBA00023157"/>
    </source>
</evidence>
<dbReference type="CDD" id="cd00112">
    <property type="entry name" value="LDLa"/>
    <property type="match status" value="2"/>
</dbReference>
<dbReference type="Gene3D" id="2.10.25.10">
    <property type="entry name" value="Laminin"/>
    <property type="match status" value="2"/>
</dbReference>
<dbReference type="FunFam" id="2.10.25.10:FF:000010">
    <property type="entry name" value="Pro-epidermal growth factor"/>
    <property type="match status" value="1"/>
</dbReference>
<keyword evidence="9" id="KW-0325">Glycoprotein</keyword>
<dbReference type="Pfam" id="PF00057">
    <property type="entry name" value="Ldl_recept_a"/>
    <property type="match status" value="1"/>
</dbReference>